<comment type="caution">
    <text evidence="7">The sequence shown here is derived from an EMBL/GenBank/DDBJ whole genome shotgun (WGS) entry which is preliminary data.</text>
</comment>
<dbReference type="GO" id="GO:0022857">
    <property type="term" value="F:transmembrane transporter activity"/>
    <property type="evidence" value="ECO:0007669"/>
    <property type="project" value="InterPro"/>
</dbReference>
<keyword evidence="2" id="KW-1003">Cell membrane</keyword>
<gene>
    <name evidence="7" type="ORF">S101258_00159</name>
</gene>
<feature type="transmembrane region" description="Helical" evidence="6">
    <location>
        <begin position="369"/>
        <end position="396"/>
    </location>
</feature>
<dbReference type="InterPro" id="IPR036259">
    <property type="entry name" value="MFS_trans_sf"/>
</dbReference>
<dbReference type="AlphaFoldDB" id="A0A2S3U9S0"/>
<feature type="transmembrane region" description="Helical" evidence="6">
    <location>
        <begin position="237"/>
        <end position="255"/>
    </location>
</feature>
<protein>
    <recommendedName>
        <fullName evidence="9">MFS transporter</fullName>
    </recommendedName>
</protein>
<dbReference type="PANTHER" id="PTHR23513">
    <property type="entry name" value="INTEGRAL MEMBRANE EFFLUX PROTEIN-RELATED"/>
    <property type="match status" value="1"/>
</dbReference>
<dbReference type="GO" id="GO:0005886">
    <property type="term" value="C:plasma membrane"/>
    <property type="evidence" value="ECO:0007669"/>
    <property type="project" value="UniProtKB-SubCell"/>
</dbReference>
<dbReference type="SUPFAM" id="SSF103473">
    <property type="entry name" value="MFS general substrate transporter"/>
    <property type="match status" value="1"/>
</dbReference>
<feature type="transmembrane region" description="Helical" evidence="6">
    <location>
        <begin position="25"/>
        <end position="47"/>
    </location>
</feature>
<reference evidence="7 8" key="1">
    <citation type="submission" date="2017-06" db="EMBL/GenBank/DDBJ databases">
        <title>Genome sequence of Lactobacillus plantarum subsp. plantarum strain SRCM101258.</title>
        <authorList>
            <person name="Cho S.H."/>
        </authorList>
    </citation>
    <scope>NUCLEOTIDE SEQUENCE [LARGE SCALE GENOMIC DNA]</scope>
    <source>
        <strain evidence="7 8">SRCM101258</strain>
    </source>
</reference>
<keyword evidence="3 6" id="KW-0812">Transmembrane</keyword>
<evidence type="ECO:0000256" key="1">
    <source>
        <dbReference type="ARBA" id="ARBA00004651"/>
    </source>
</evidence>
<evidence type="ECO:0000256" key="4">
    <source>
        <dbReference type="ARBA" id="ARBA00022989"/>
    </source>
</evidence>
<feature type="transmembrane region" description="Helical" evidence="6">
    <location>
        <begin position="151"/>
        <end position="175"/>
    </location>
</feature>
<accession>A0A2S3U9S0</accession>
<feature type="transmembrane region" description="Helical" evidence="6">
    <location>
        <begin position="308"/>
        <end position="327"/>
    </location>
</feature>
<evidence type="ECO:0000313" key="8">
    <source>
        <dbReference type="Proteomes" id="UP000236990"/>
    </source>
</evidence>
<dbReference type="Pfam" id="PF07690">
    <property type="entry name" value="MFS_1"/>
    <property type="match status" value="1"/>
</dbReference>
<dbReference type="Gene3D" id="1.20.1250.20">
    <property type="entry name" value="MFS general substrate transporter like domains"/>
    <property type="match status" value="1"/>
</dbReference>
<evidence type="ECO:0000256" key="3">
    <source>
        <dbReference type="ARBA" id="ARBA00022692"/>
    </source>
</evidence>
<dbReference type="EMBL" id="NKCZ01000042">
    <property type="protein sequence ID" value="POD89121.1"/>
    <property type="molecule type" value="Genomic_DNA"/>
</dbReference>
<comment type="subcellular location">
    <subcellularLocation>
        <location evidence="1">Cell membrane</location>
        <topology evidence="1">Multi-pass membrane protein</topology>
    </subcellularLocation>
</comment>
<feature type="transmembrane region" description="Helical" evidence="6">
    <location>
        <begin position="181"/>
        <end position="200"/>
    </location>
</feature>
<evidence type="ECO:0000256" key="6">
    <source>
        <dbReference type="SAM" id="Phobius"/>
    </source>
</evidence>
<dbReference type="PANTHER" id="PTHR23513:SF6">
    <property type="entry name" value="MAJOR FACILITATOR SUPERFAMILY ASSOCIATED DOMAIN-CONTAINING PROTEIN"/>
    <property type="match status" value="1"/>
</dbReference>
<name>A0A2S3U9S0_LACPN</name>
<dbReference type="Proteomes" id="UP000236990">
    <property type="component" value="Unassembled WGS sequence"/>
</dbReference>
<evidence type="ECO:0000256" key="5">
    <source>
        <dbReference type="ARBA" id="ARBA00023136"/>
    </source>
</evidence>
<keyword evidence="5 6" id="KW-0472">Membrane</keyword>
<keyword evidence="4 6" id="KW-1133">Transmembrane helix</keyword>
<sequence length="434" mass="48277">MKIISDKNNNIITNRESNIQISKDFLSNFISSLSGKMFSFGLGLMLLDQTRSALSFGMNMLISPIIGLLFLVPIGNIVDKVNHKKILIYSMSLRMCALLVFAFTINRFPGAYKLIPVLLFLIIDSISVNFSDVCYSASIHELVNTNRIQKLSSLTQTATSISSILSPTLGIGLYSALGFKGFILIEISASILSFLIMLTMKFHYQKTRLTIKDYNEHGSNSPLKTFKMGLSYINKRALIKYIIIISVMLNFFYTALNIGPPFIIKNQLHGGNTPIGMFETGSAIGMLLGSLLMNFLPNTNKKRFAFKMFIPFFILDTQFILLGLLFLSTSNALFVSLFGSLIMGLVSFSLAVLNIIVQVRLQKTVPTELLGRVIATLTTANTSIMPLGILIFSFLFQNTDSGGSIFIFSGLTLLLYTLIFFKSIRHAIRNDNKL</sequence>
<evidence type="ECO:0000256" key="2">
    <source>
        <dbReference type="ARBA" id="ARBA00022475"/>
    </source>
</evidence>
<evidence type="ECO:0008006" key="9">
    <source>
        <dbReference type="Google" id="ProtNLM"/>
    </source>
</evidence>
<dbReference type="InterPro" id="IPR011701">
    <property type="entry name" value="MFS"/>
</dbReference>
<evidence type="ECO:0000313" key="7">
    <source>
        <dbReference type="EMBL" id="POD89121.1"/>
    </source>
</evidence>
<feature type="transmembrane region" description="Helical" evidence="6">
    <location>
        <begin position="86"/>
        <end position="105"/>
    </location>
</feature>
<feature type="transmembrane region" description="Helical" evidence="6">
    <location>
        <begin position="275"/>
        <end position="296"/>
    </location>
</feature>
<feature type="transmembrane region" description="Helical" evidence="6">
    <location>
        <begin position="333"/>
        <end position="357"/>
    </location>
</feature>
<organism evidence="7 8">
    <name type="scientific">Lactiplantibacillus plantarum subsp. plantarum</name>
    <dbReference type="NCBI Taxonomy" id="337330"/>
    <lineage>
        <taxon>Bacteria</taxon>
        <taxon>Bacillati</taxon>
        <taxon>Bacillota</taxon>
        <taxon>Bacilli</taxon>
        <taxon>Lactobacillales</taxon>
        <taxon>Lactobacillaceae</taxon>
        <taxon>Lactiplantibacillus</taxon>
    </lineage>
</organism>
<proteinExistence type="predicted"/>
<feature type="transmembrane region" description="Helical" evidence="6">
    <location>
        <begin position="402"/>
        <end position="421"/>
    </location>
</feature>
<feature type="transmembrane region" description="Helical" evidence="6">
    <location>
        <begin position="111"/>
        <end position="130"/>
    </location>
</feature>
<dbReference type="CDD" id="cd06173">
    <property type="entry name" value="MFS_MefA_like"/>
    <property type="match status" value="1"/>
</dbReference>
<feature type="transmembrane region" description="Helical" evidence="6">
    <location>
        <begin position="53"/>
        <end position="74"/>
    </location>
</feature>